<feature type="domain" description="Tail specific protease" evidence="2">
    <location>
        <begin position="195"/>
        <end position="429"/>
    </location>
</feature>
<evidence type="ECO:0000259" key="2">
    <source>
        <dbReference type="SMART" id="SM00245"/>
    </source>
</evidence>
<dbReference type="Gene3D" id="2.30.42.10">
    <property type="match status" value="1"/>
</dbReference>
<dbReference type="Proteomes" id="UP001500101">
    <property type="component" value="Unassembled WGS sequence"/>
</dbReference>
<dbReference type="SMART" id="SM00245">
    <property type="entry name" value="TSPc"/>
    <property type="match status" value="1"/>
</dbReference>
<dbReference type="PROSITE" id="PS51257">
    <property type="entry name" value="PROKAR_LIPOPROTEIN"/>
    <property type="match status" value="1"/>
</dbReference>
<dbReference type="SUPFAM" id="SSF52096">
    <property type="entry name" value="ClpP/crotonase"/>
    <property type="match status" value="1"/>
</dbReference>
<dbReference type="SMART" id="SM00228">
    <property type="entry name" value="PDZ"/>
    <property type="match status" value="1"/>
</dbReference>
<dbReference type="Gene3D" id="3.90.226.10">
    <property type="entry name" value="2-enoyl-CoA Hydratase, Chain A, domain 1"/>
    <property type="match status" value="1"/>
</dbReference>
<dbReference type="InterPro" id="IPR001478">
    <property type="entry name" value="PDZ"/>
</dbReference>
<feature type="domain" description="PDZ" evidence="1">
    <location>
        <begin position="133"/>
        <end position="206"/>
    </location>
</feature>
<dbReference type="Pfam" id="PF03572">
    <property type="entry name" value="Peptidase_S41"/>
    <property type="match status" value="1"/>
</dbReference>
<proteinExistence type="predicted"/>
<protein>
    <recommendedName>
        <fullName evidence="5">C-terminal processing protease CtpA/Prc</fullName>
    </recommendedName>
</protein>
<dbReference type="InterPro" id="IPR036034">
    <property type="entry name" value="PDZ_sf"/>
</dbReference>
<dbReference type="PANTHER" id="PTHR32060:SF30">
    <property type="entry name" value="CARBOXY-TERMINAL PROCESSING PROTEASE CTPA"/>
    <property type="match status" value="1"/>
</dbReference>
<sequence length="485" mass="53888">MLNRFIIAVIFFTFIACKKDPQNVPSPPKPGPEPSARTKEQKVRDSIYYYYKLYSYWESSIPTYKPISDISDKYTNNNSLLTFLMNQTPVKNNYVFHGPNSPLEDYTGPLDRFSWIENLSSNFGASSRADTYDGFGLFVVFESNAPTAPLYIGMVEGGSPAAVAGFKRGDKVIKMNDLTTVTYANYNSVNNELNKSMLTMKVLRNGVEIEHTIQNKTYSIFPVVKDSVYTVDNNKVGYFAFSSFEEMTDDSGNYTTMYTAMEEAFNSFGSAGIKKIVVDLRYNTGGYVSTTIYLANKIVNSSGAGKLMFRYDVNKNLKDQTNPGGDFADVLFNKRNNTEITDVYFLVSDYTASAAEIVISVLKPYAKVYIIGEHGSTYGKPVGFFRQDIMNTVGLWAASFKIANAANYSDYWDGIPADKAGVLDNVRFDFGDTRETMLATALAHIKTGSYTLTGASAKASTRVGASPSSRSVMVNKIPMRNMIKD</sequence>
<evidence type="ECO:0008006" key="5">
    <source>
        <dbReference type="Google" id="ProtNLM"/>
    </source>
</evidence>
<comment type="caution">
    <text evidence="3">The sequence shown here is derived from an EMBL/GenBank/DDBJ whole genome shotgun (WGS) entry which is preliminary data.</text>
</comment>
<gene>
    <name evidence="3" type="ORF">GCM10022216_24320</name>
</gene>
<dbReference type="EMBL" id="BAAAZI010000010">
    <property type="protein sequence ID" value="GAA4142900.1"/>
    <property type="molecule type" value="Genomic_DNA"/>
</dbReference>
<evidence type="ECO:0000259" key="1">
    <source>
        <dbReference type="SMART" id="SM00228"/>
    </source>
</evidence>
<accession>A0ABP7YXA0</accession>
<evidence type="ECO:0000313" key="4">
    <source>
        <dbReference type="Proteomes" id="UP001500101"/>
    </source>
</evidence>
<reference evidence="4" key="1">
    <citation type="journal article" date="2019" name="Int. J. Syst. Evol. Microbiol.">
        <title>The Global Catalogue of Microorganisms (GCM) 10K type strain sequencing project: providing services to taxonomists for standard genome sequencing and annotation.</title>
        <authorList>
            <consortium name="The Broad Institute Genomics Platform"/>
            <consortium name="The Broad Institute Genome Sequencing Center for Infectious Disease"/>
            <person name="Wu L."/>
            <person name="Ma J."/>
        </authorList>
    </citation>
    <scope>NUCLEOTIDE SEQUENCE [LARGE SCALE GENOMIC DNA]</scope>
    <source>
        <strain evidence="4">JCM 16704</strain>
    </source>
</reference>
<dbReference type="PANTHER" id="PTHR32060">
    <property type="entry name" value="TAIL-SPECIFIC PROTEASE"/>
    <property type="match status" value="1"/>
</dbReference>
<evidence type="ECO:0000313" key="3">
    <source>
        <dbReference type="EMBL" id="GAA4142900.1"/>
    </source>
</evidence>
<dbReference type="RefSeq" id="WP_344675003.1">
    <property type="nucleotide sequence ID" value="NZ_BAAAZI010000010.1"/>
</dbReference>
<dbReference type="SUPFAM" id="SSF50156">
    <property type="entry name" value="PDZ domain-like"/>
    <property type="match status" value="1"/>
</dbReference>
<organism evidence="3 4">
    <name type="scientific">Sphingobacterium kyonggiense</name>
    <dbReference type="NCBI Taxonomy" id="714075"/>
    <lineage>
        <taxon>Bacteria</taxon>
        <taxon>Pseudomonadati</taxon>
        <taxon>Bacteroidota</taxon>
        <taxon>Sphingobacteriia</taxon>
        <taxon>Sphingobacteriales</taxon>
        <taxon>Sphingobacteriaceae</taxon>
        <taxon>Sphingobacterium</taxon>
    </lineage>
</organism>
<dbReference type="InterPro" id="IPR029045">
    <property type="entry name" value="ClpP/crotonase-like_dom_sf"/>
</dbReference>
<dbReference type="Gene3D" id="3.30.750.170">
    <property type="match status" value="1"/>
</dbReference>
<dbReference type="InterPro" id="IPR005151">
    <property type="entry name" value="Tail-specific_protease"/>
</dbReference>
<keyword evidence="4" id="KW-1185">Reference proteome</keyword>
<name>A0ABP7YXA0_9SPHI</name>